<organism evidence="1 2">
    <name type="scientific">Falsiroseomonas frigidaquae</name>
    <dbReference type="NCBI Taxonomy" id="487318"/>
    <lineage>
        <taxon>Bacteria</taxon>
        <taxon>Pseudomonadati</taxon>
        <taxon>Pseudomonadota</taxon>
        <taxon>Alphaproteobacteria</taxon>
        <taxon>Acetobacterales</taxon>
        <taxon>Roseomonadaceae</taxon>
        <taxon>Falsiroseomonas</taxon>
    </lineage>
</organism>
<evidence type="ECO:0000313" key="1">
    <source>
        <dbReference type="EMBL" id="NKE43413.1"/>
    </source>
</evidence>
<dbReference type="Proteomes" id="UP000765160">
    <property type="component" value="Unassembled WGS sequence"/>
</dbReference>
<keyword evidence="2" id="KW-1185">Reference proteome</keyword>
<evidence type="ECO:0000313" key="2">
    <source>
        <dbReference type="Proteomes" id="UP000765160"/>
    </source>
</evidence>
<comment type="caution">
    <text evidence="1">The sequence shown here is derived from an EMBL/GenBank/DDBJ whole genome shotgun (WGS) entry which is preliminary data.</text>
</comment>
<gene>
    <name evidence="1" type="ORF">HB662_01390</name>
</gene>
<accession>A0ABX1ETE9</accession>
<reference evidence="1 2" key="1">
    <citation type="submission" date="2020-03" db="EMBL/GenBank/DDBJ databases">
        <title>Roseomonas selenitidurans sp. nov. isolated from soil.</title>
        <authorList>
            <person name="Liu H."/>
        </authorList>
    </citation>
    <scope>NUCLEOTIDE SEQUENCE [LARGE SCALE GENOMIC DNA]</scope>
    <source>
        <strain evidence="1 2">JCM 15073</strain>
    </source>
</reference>
<sequence>MTSIVYLQHLGGAPRQRVPVAEPASAFVCRPQRIIRDRFGAVAYAPPADATAHRGHGQVLAWLVPPGQTAPDYCEVQFQGGAVDRHVPVAWLHDPHALAVLRPASAPAARISA</sequence>
<dbReference type="EMBL" id="JAAVTX010000001">
    <property type="protein sequence ID" value="NKE43413.1"/>
    <property type="molecule type" value="Genomic_DNA"/>
</dbReference>
<protein>
    <submittedName>
        <fullName evidence="1">Uncharacterized protein</fullName>
    </submittedName>
</protein>
<proteinExistence type="predicted"/>
<dbReference type="RefSeq" id="WP_168046381.1">
    <property type="nucleotide sequence ID" value="NZ_JAATJR010000001.1"/>
</dbReference>
<name>A0ABX1ETE9_9PROT</name>